<name>A0A0E9QRX2_ANGAN</name>
<keyword evidence="1" id="KW-0812">Transmembrane</keyword>
<protein>
    <submittedName>
        <fullName evidence="2">Uncharacterized protein</fullName>
    </submittedName>
</protein>
<evidence type="ECO:0000313" key="2">
    <source>
        <dbReference type="EMBL" id="JAH19187.1"/>
    </source>
</evidence>
<proteinExistence type="predicted"/>
<organism evidence="2">
    <name type="scientific">Anguilla anguilla</name>
    <name type="common">European freshwater eel</name>
    <name type="synonym">Muraena anguilla</name>
    <dbReference type="NCBI Taxonomy" id="7936"/>
    <lineage>
        <taxon>Eukaryota</taxon>
        <taxon>Metazoa</taxon>
        <taxon>Chordata</taxon>
        <taxon>Craniata</taxon>
        <taxon>Vertebrata</taxon>
        <taxon>Euteleostomi</taxon>
        <taxon>Actinopterygii</taxon>
        <taxon>Neopterygii</taxon>
        <taxon>Teleostei</taxon>
        <taxon>Anguilliformes</taxon>
        <taxon>Anguillidae</taxon>
        <taxon>Anguilla</taxon>
    </lineage>
</organism>
<dbReference type="EMBL" id="GBXM01089390">
    <property type="protein sequence ID" value="JAH19187.1"/>
    <property type="molecule type" value="Transcribed_RNA"/>
</dbReference>
<keyword evidence="1" id="KW-1133">Transmembrane helix</keyword>
<feature type="transmembrane region" description="Helical" evidence="1">
    <location>
        <begin position="30"/>
        <end position="47"/>
    </location>
</feature>
<sequence>MATSNTHVYQSPVHLGPHCRWPHCSAANEILVTLGLFFFSLIYSHVIESW</sequence>
<accession>A0A0E9QRX2</accession>
<keyword evidence="1" id="KW-0472">Membrane</keyword>
<reference evidence="2" key="1">
    <citation type="submission" date="2014-11" db="EMBL/GenBank/DDBJ databases">
        <authorList>
            <person name="Amaro Gonzalez C."/>
        </authorList>
    </citation>
    <scope>NUCLEOTIDE SEQUENCE</scope>
</reference>
<reference evidence="2" key="2">
    <citation type="journal article" date="2015" name="Fish Shellfish Immunol.">
        <title>Early steps in the European eel (Anguilla anguilla)-Vibrio vulnificus interaction in the gills: Role of the RtxA13 toxin.</title>
        <authorList>
            <person name="Callol A."/>
            <person name="Pajuelo D."/>
            <person name="Ebbesson L."/>
            <person name="Teles M."/>
            <person name="MacKenzie S."/>
            <person name="Amaro C."/>
        </authorList>
    </citation>
    <scope>NUCLEOTIDE SEQUENCE</scope>
</reference>
<dbReference type="AlphaFoldDB" id="A0A0E9QRX2"/>
<evidence type="ECO:0000256" key="1">
    <source>
        <dbReference type="SAM" id="Phobius"/>
    </source>
</evidence>